<gene>
    <name evidence="1" type="ORF">HNP32_001318</name>
</gene>
<dbReference type="EMBL" id="JACHKY010000002">
    <property type="protein sequence ID" value="MBB4797594.1"/>
    <property type="molecule type" value="Genomic_DNA"/>
</dbReference>
<protein>
    <submittedName>
        <fullName evidence="1">Phage tail protein X</fullName>
    </submittedName>
</protein>
<evidence type="ECO:0000313" key="1">
    <source>
        <dbReference type="EMBL" id="MBB4797594.1"/>
    </source>
</evidence>
<dbReference type="AlphaFoldDB" id="A0A7W7INH6"/>
<dbReference type="Proteomes" id="UP000539957">
    <property type="component" value="Unassembled WGS sequence"/>
</dbReference>
<evidence type="ECO:0000313" key="2">
    <source>
        <dbReference type="Proteomes" id="UP000539957"/>
    </source>
</evidence>
<name>A0A7W7INH6_9CAUL</name>
<dbReference type="RefSeq" id="WP_260398360.1">
    <property type="nucleotide sequence ID" value="NZ_JACHKY010000002.1"/>
</dbReference>
<organism evidence="1 2">
    <name type="scientific">Brevundimonas bullata</name>
    <dbReference type="NCBI Taxonomy" id="13160"/>
    <lineage>
        <taxon>Bacteria</taxon>
        <taxon>Pseudomonadati</taxon>
        <taxon>Pseudomonadota</taxon>
        <taxon>Alphaproteobacteria</taxon>
        <taxon>Caulobacterales</taxon>
        <taxon>Caulobacteraceae</taxon>
        <taxon>Brevundimonas</taxon>
    </lineage>
</organism>
<proteinExistence type="predicted"/>
<accession>A0A7W7INH6</accession>
<keyword evidence="2" id="KW-1185">Reference proteome</keyword>
<sequence>MARGNDMMPVEAVQGETLDQLVWRVLRQGAPAVERVLEANPGLADAGLFLTRGQQVLVPAGARSAAPVPMTQLWT</sequence>
<dbReference type="InterPro" id="IPR008861">
    <property type="entry name" value="GpX-like"/>
</dbReference>
<dbReference type="Pfam" id="PF05489">
    <property type="entry name" value="Phage_tail_X"/>
    <property type="match status" value="1"/>
</dbReference>
<comment type="caution">
    <text evidence="1">The sequence shown here is derived from an EMBL/GenBank/DDBJ whole genome shotgun (WGS) entry which is preliminary data.</text>
</comment>
<reference evidence="1 2" key="1">
    <citation type="submission" date="2020-08" db="EMBL/GenBank/DDBJ databases">
        <title>Functional genomics of gut bacteria from endangered species of beetles.</title>
        <authorList>
            <person name="Carlos-Shanley C."/>
        </authorList>
    </citation>
    <scope>NUCLEOTIDE SEQUENCE [LARGE SCALE GENOMIC DNA]</scope>
    <source>
        <strain evidence="1 2">S00123</strain>
    </source>
</reference>